<feature type="compositionally biased region" description="Basic and acidic residues" evidence="1">
    <location>
        <begin position="41"/>
        <end position="56"/>
    </location>
</feature>
<organism evidence="2 3">
    <name type="scientific">Catellatospora chokoriensis</name>
    <dbReference type="NCBI Taxonomy" id="310353"/>
    <lineage>
        <taxon>Bacteria</taxon>
        <taxon>Bacillati</taxon>
        <taxon>Actinomycetota</taxon>
        <taxon>Actinomycetes</taxon>
        <taxon>Micromonosporales</taxon>
        <taxon>Micromonosporaceae</taxon>
        <taxon>Catellatospora</taxon>
    </lineage>
</organism>
<keyword evidence="3" id="KW-1185">Reference proteome</keyword>
<accession>A0A8J3NS33</accession>
<feature type="region of interest" description="Disordered" evidence="1">
    <location>
        <begin position="77"/>
        <end position="101"/>
    </location>
</feature>
<gene>
    <name evidence="2" type="ORF">Cch02nite_40840</name>
</gene>
<evidence type="ECO:0000256" key="1">
    <source>
        <dbReference type="SAM" id="MobiDB-lite"/>
    </source>
</evidence>
<name>A0A8J3NS33_9ACTN</name>
<feature type="region of interest" description="Disordered" evidence="1">
    <location>
        <begin position="16"/>
        <end position="56"/>
    </location>
</feature>
<comment type="caution">
    <text evidence="2">The sequence shown here is derived from an EMBL/GenBank/DDBJ whole genome shotgun (WGS) entry which is preliminary data.</text>
</comment>
<dbReference type="Proteomes" id="UP000619293">
    <property type="component" value="Unassembled WGS sequence"/>
</dbReference>
<evidence type="ECO:0000313" key="3">
    <source>
        <dbReference type="Proteomes" id="UP000619293"/>
    </source>
</evidence>
<proteinExistence type="predicted"/>
<dbReference type="AlphaFoldDB" id="A0A8J3NS33"/>
<sequence>MTTLAFGTALDVEGLPSASEAEPVPRAAGFRQPHLPWHLSRRGDSRPSLRSDSGEHRVDQAVEVEYWQCAGKQAAAGARHQPQFATWPAPTRSDPTSTWTR</sequence>
<protein>
    <submittedName>
        <fullName evidence="2">Uncharacterized protein</fullName>
    </submittedName>
</protein>
<reference evidence="2 3" key="1">
    <citation type="submission" date="2021-01" db="EMBL/GenBank/DDBJ databases">
        <title>Whole genome shotgun sequence of Catellatospora chokoriensis NBRC 107358.</title>
        <authorList>
            <person name="Komaki H."/>
            <person name="Tamura T."/>
        </authorList>
    </citation>
    <scope>NUCLEOTIDE SEQUENCE [LARGE SCALE GENOMIC DNA]</scope>
    <source>
        <strain evidence="2 3">NBRC 107358</strain>
    </source>
</reference>
<dbReference type="EMBL" id="BONG01000025">
    <property type="protein sequence ID" value="GIF90640.1"/>
    <property type="molecule type" value="Genomic_DNA"/>
</dbReference>
<evidence type="ECO:0000313" key="2">
    <source>
        <dbReference type="EMBL" id="GIF90640.1"/>
    </source>
</evidence>